<dbReference type="Proteomes" id="UP000299102">
    <property type="component" value="Unassembled WGS sequence"/>
</dbReference>
<proteinExistence type="predicted"/>
<name>A0A4C1UTB7_EUMVA</name>
<protein>
    <submittedName>
        <fullName evidence="1">Uncharacterized protein</fullName>
    </submittedName>
</protein>
<dbReference type="AlphaFoldDB" id="A0A4C1UTB7"/>
<evidence type="ECO:0000313" key="2">
    <source>
        <dbReference type="Proteomes" id="UP000299102"/>
    </source>
</evidence>
<comment type="caution">
    <text evidence="1">The sequence shown here is derived from an EMBL/GenBank/DDBJ whole genome shotgun (WGS) entry which is preliminary data.</text>
</comment>
<keyword evidence="2" id="KW-1185">Reference proteome</keyword>
<reference evidence="1 2" key="1">
    <citation type="journal article" date="2019" name="Commun. Biol.">
        <title>The bagworm genome reveals a unique fibroin gene that provides high tensile strength.</title>
        <authorList>
            <person name="Kono N."/>
            <person name="Nakamura H."/>
            <person name="Ohtoshi R."/>
            <person name="Tomita M."/>
            <person name="Numata K."/>
            <person name="Arakawa K."/>
        </authorList>
    </citation>
    <scope>NUCLEOTIDE SEQUENCE [LARGE SCALE GENOMIC DNA]</scope>
</reference>
<gene>
    <name evidence="1" type="ORF">EVAR_20599_1</name>
</gene>
<sequence>MDTSNPRGVTYLKGIGIEYLMVRYRVDDSGPPVFSLVERNYGIFGGGRSVKTTQYDKGSNQGSRAISELRRIFGGASKRAGTSRRTLAAARGREPIARVSVHTRIAFVKCTA</sequence>
<dbReference type="EMBL" id="BGZK01000217">
    <property type="protein sequence ID" value="GBP29236.1"/>
    <property type="molecule type" value="Genomic_DNA"/>
</dbReference>
<evidence type="ECO:0000313" key="1">
    <source>
        <dbReference type="EMBL" id="GBP29236.1"/>
    </source>
</evidence>
<accession>A0A4C1UTB7</accession>
<organism evidence="1 2">
    <name type="scientific">Eumeta variegata</name>
    <name type="common">Bagworm moth</name>
    <name type="synonym">Eumeta japonica</name>
    <dbReference type="NCBI Taxonomy" id="151549"/>
    <lineage>
        <taxon>Eukaryota</taxon>
        <taxon>Metazoa</taxon>
        <taxon>Ecdysozoa</taxon>
        <taxon>Arthropoda</taxon>
        <taxon>Hexapoda</taxon>
        <taxon>Insecta</taxon>
        <taxon>Pterygota</taxon>
        <taxon>Neoptera</taxon>
        <taxon>Endopterygota</taxon>
        <taxon>Lepidoptera</taxon>
        <taxon>Glossata</taxon>
        <taxon>Ditrysia</taxon>
        <taxon>Tineoidea</taxon>
        <taxon>Psychidae</taxon>
        <taxon>Oiketicinae</taxon>
        <taxon>Eumeta</taxon>
    </lineage>
</organism>